<dbReference type="EMBL" id="AQQR01000004">
    <property type="protein sequence ID" value="OWU73440.1"/>
    <property type="molecule type" value="Genomic_DNA"/>
</dbReference>
<dbReference type="GO" id="GO:0006355">
    <property type="term" value="P:regulation of DNA-templated transcription"/>
    <property type="evidence" value="ECO:0007669"/>
    <property type="project" value="UniProtKB-ARBA"/>
</dbReference>
<dbReference type="InterPro" id="IPR011991">
    <property type="entry name" value="ArsR-like_HTH"/>
</dbReference>
<protein>
    <submittedName>
        <fullName evidence="5">AsnC family transcriptional regulator</fullName>
    </submittedName>
</protein>
<dbReference type="PANTHER" id="PTHR30154:SF51">
    <property type="entry name" value="ASNC-FAMILY TRANSCRIPTIONAL REGULATORY PROTEIN"/>
    <property type="match status" value="1"/>
</dbReference>
<dbReference type="GO" id="GO:0043200">
    <property type="term" value="P:response to amino acid"/>
    <property type="evidence" value="ECO:0007669"/>
    <property type="project" value="TreeGrafter"/>
</dbReference>
<dbReference type="SUPFAM" id="SSF46785">
    <property type="entry name" value="Winged helix' DNA-binding domain"/>
    <property type="match status" value="1"/>
</dbReference>
<dbReference type="PANTHER" id="PTHR30154">
    <property type="entry name" value="LEUCINE-RESPONSIVE REGULATORY PROTEIN"/>
    <property type="match status" value="1"/>
</dbReference>
<evidence type="ECO:0000256" key="1">
    <source>
        <dbReference type="ARBA" id="ARBA00023015"/>
    </source>
</evidence>
<dbReference type="Gene3D" id="1.10.10.10">
    <property type="entry name" value="Winged helix-like DNA-binding domain superfamily/Winged helix DNA-binding domain"/>
    <property type="match status" value="1"/>
</dbReference>
<dbReference type="AlphaFoldDB" id="A0A225NIK3"/>
<dbReference type="GO" id="GO:0043565">
    <property type="term" value="F:sequence-specific DNA binding"/>
    <property type="evidence" value="ECO:0007669"/>
    <property type="project" value="InterPro"/>
</dbReference>
<keyword evidence="6" id="KW-1185">Reference proteome</keyword>
<evidence type="ECO:0000313" key="6">
    <source>
        <dbReference type="Proteomes" id="UP000215377"/>
    </source>
</evidence>
<dbReference type="Pfam" id="PF13404">
    <property type="entry name" value="HTH_AsnC-type"/>
    <property type="match status" value="1"/>
</dbReference>
<dbReference type="Pfam" id="PF01037">
    <property type="entry name" value="AsnC_trans_reg"/>
    <property type="match status" value="1"/>
</dbReference>
<sequence>MPKPMDQTDCRIIELLDADGRLSLADIGKEVDLTGPAVGERLRHLREQGYITGFGARLDLRALGYSIQALVRIKPRSGQLHAVEKMIQEQPRFMSCDRVTGDDCYVTRLAIADVSELDDILLPFHERAETHTSIVKSSIFEPRLPPLRPAR</sequence>
<dbReference type="GO" id="GO:0005829">
    <property type="term" value="C:cytosol"/>
    <property type="evidence" value="ECO:0007669"/>
    <property type="project" value="TreeGrafter"/>
</dbReference>
<gene>
    <name evidence="5" type="ORF">ATO3_12230</name>
</gene>
<dbReference type="OrthoDB" id="9809462at2"/>
<evidence type="ECO:0000259" key="4">
    <source>
        <dbReference type="PROSITE" id="PS50956"/>
    </source>
</evidence>
<dbReference type="SUPFAM" id="SSF54909">
    <property type="entry name" value="Dimeric alpha+beta barrel"/>
    <property type="match status" value="1"/>
</dbReference>
<feature type="domain" description="HTH asnC-type" evidence="4">
    <location>
        <begin position="5"/>
        <end position="66"/>
    </location>
</feature>
<dbReference type="Proteomes" id="UP000215377">
    <property type="component" value="Unassembled WGS sequence"/>
</dbReference>
<organism evidence="5 6">
    <name type="scientific">Marinibacterium profundimaris</name>
    <dbReference type="NCBI Taxonomy" id="1679460"/>
    <lineage>
        <taxon>Bacteria</taxon>
        <taxon>Pseudomonadati</taxon>
        <taxon>Pseudomonadota</taxon>
        <taxon>Alphaproteobacteria</taxon>
        <taxon>Rhodobacterales</taxon>
        <taxon>Paracoccaceae</taxon>
        <taxon>Marinibacterium</taxon>
    </lineage>
</organism>
<dbReference type="InterPro" id="IPR019887">
    <property type="entry name" value="Tscrpt_reg_AsnC/Lrp_C"/>
</dbReference>
<dbReference type="InterPro" id="IPR011008">
    <property type="entry name" value="Dimeric_a/b-barrel"/>
</dbReference>
<dbReference type="InterPro" id="IPR000485">
    <property type="entry name" value="AsnC-type_HTH_dom"/>
</dbReference>
<keyword evidence="3" id="KW-0804">Transcription</keyword>
<proteinExistence type="predicted"/>
<keyword evidence="1" id="KW-0805">Transcription regulation</keyword>
<name>A0A225NIK3_9RHOB</name>
<comment type="caution">
    <text evidence="5">The sequence shown here is derived from an EMBL/GenBank/DDBJ whole genome shotgun (WGS) entry which is preliminary data.</text>
</comment>
<dbReference type="PRINTS" id="PR00033">
    <property type="entry name" value="HTHASNC"/>
</dbReference>
<keyword evidence="2" id="KW-0238">DNA-binding</keyword>
<dbReference type="CDD" id="cd00090">
    <property type="entry name" value="HTH_ARSR"/>
    <property type="match status" value="1"/>
</dbReference>
<dbReference type="SMART" id="SM00344">
    <property type="entry name" value="HTH_ASNC"/>
    <property type="match status" value="1"/>
</dbReference>
<evidence type="ECO:0000313" key="5">
    <source>
        <dbReference type="EMBL" id="OWU73440.1"/>
    </source>
</evidence>
<dbReference type="InterPro" id="IPR036388">
    <property type="entry name" value="WH-like_DNA-bd_sf"/>
</dbReference>
<evidence type="ECO:0000256" key="2">
    <source>
        <dbReference type="ARBA" id="ARBA00023125"/>
    </source>
</evidence>
<evidence type="ECO:0000256" key="3">
    <source>
        <dbReference type="ARBA" id="ARBA00023163"/>
    </source>
</evidence>
<dbReference type="Gene3D" id="3.30.70.920">
    <property type="match status" value="1"/>
</dbReference>
<accession>A0A225NIK3</accession>
<dbReference type="PROSITE" id="PS50956">
    <property type="entry name" value="HTH_ASNC_2"/>
    <property type="match status" value="1"/>
</dbReference>
<dbReference type="InterPro" id="IPR019888">
    <property type="entry name" value="Tscrpt_reg_AsnC-like"/>
</dbReference>
<dbReference type="InterPro" id="IPR036390">
    <property type="entry name" value="WH_DNA-bd_sf"/>
</dbReference>
<reference evidence="5 6" key="1">
    <citation type="submission" date="2013-04" db="EMBL/GenBank/DDBJ databases">
        <title>Oceanicola sp. 22II1-22F33 Genome Sequencing.</title>
        <authorList>
            <person name="Lai Q."/>
            <person name="Li G."/>
            <person name="Shao Z."/>
        </authorList>
    </citation>
    <scope>NUCLEOTIDE SEQUENCE [LARGE SCALE GENOMIC DNA]</scope>
    <source>
        <strain evidence="5 6">22II1-22F33</strain>
    </source>
</reference>